<dbReference type="SUPFAM" id="SSF46626">
    <property type="entry name" value="Cytochrome c"/>
    <property type="match status" value="1"/>
</dbReference>
<dbReference type="Gene3D" id="1.10.760.10">
    <property type="entry name" value="Cytochrome c-like domain"/>
    <property type="match status" value="1"/>
</dbReference>
<dbReference type="EMBL" id="JAFHKK010000019">
    <property type="protein sequence ID" value="MBN2964899.1"/>
    <property type="molecule type" value="Genomic_DNA"/>
</dbReference>
<dbReference type="RefSeq" id="WP_205459448.1">
    <property type="nucleotide sequence ID" value="NZ_JAFHKK010000019.1"/>
</dbReference>
<evidence type="ECO:0000256" key="4">
    <source>
        <dbReference type="PROSITE-ProRule" id="PRU00433"/>
    </source>
</evidence>
<dbReference type="Pfam" id="PF00034">
    <property type="entry name" value="Cytochrom_C"/>
    <property type="match status" value="1"/>
</dbReference>
<sequence>MKRWIMTLGLLASASLMAADGAALYQKCLSCHGANAEKKALGKSEVIANWSVEKNVAALKGYKDGTYGGPMKALMKGQVANYSDQEIQAVSEYITGLKN</sequence>
<feature type="domain" description="Cytochrome c" evidence="6">
    <location>
        <begin position="16"/>
        <end position="98"/>
    </location>
</feature>
<gene>
    <name evidence="7" type="ORF">JWV37_08900</name>
</gene>
<accession>A0ABS2WUN5</accession>
<evidence type="ECO:0000256" key="1">
    <source>
        <dbReference type="ARBA" id="ARBA00022617"/>
    </source>
</evidence>
<dbReference type="PROSITE" id="PS51007">
    <property type="entry name" value="CYTC"/>
    <property type="match status" value="1"/>
</dbReference>
<dbReference type="InterPro" id="IPR036909">
    <property type="entry name" value="Cyt_c-like_dom_sf"/>
</dbReference>
<evidence type="ECO:0000313" key="8">
    <source>
        <dbReference type="Proteomes" id="UP000703590"/>
    </source>
</evidence>
<feature type="chain" id="PRO_5045443497" evidence="5">
    <location>
        <begin position="19"/>
        <end position="99"/>
    </location>
</feature>
<reference evidence="7" key="1">
    <citation type="submission" date="2021-02" db="EMBL/GenBank/DDBJ databases">
        <title>Sulfurospirillum tamanensis sp. nov.</title>
        <authorList>
            <person name="Frolova A."/>
            <person name="Merkel A."/>
            <person name="Slobodkin A."/>
        </authorList>
    </citation>
    <scope>NUCLEOTIDE SEQUENCE</scope>
    <source>
        <strain evidence="7">T05b</strain>
    </source>
</reference>
<evidence type="ECO:0000256" key="5">
    <source>
        <dbReference type="SAM" id="SignalP"/>
    </source>
</evidence>
<protein>
    <submittedName>
        <fullName evidence="7">C-type cytochrome</fullName>
    </submittedName>
</protein>
<evidence type="ECO:0000259" key="6">
    <source>
        <dbReference type="PROSITE" id="PS51007"/>
    </source>
</evidence>
<organism evidence="7 8">
    <name type="scientific">Sulfurospirillum tamanense</name>
    <dbReference type="NCBI Taxonomy" id="2813362"/>
    <lineage>
        <taxon>Bacteria</taxon>
        <taxon>Pseudomonadati</taxon>
        <taxon>Campylobacterota</taxon>
        <taxon>Epsilonproteobacteria</taxon>
        <taxon>Campylobacterales</taxon>
        <taxon>Sulfurospirillaceae</taxon>
        <taxon>Sulfurospirillum</taxon>
    </lineage>
</organism>
<dbReference type="Proteomes" id="UP000703590">
    <property type="component" value="Unassembled WGS sequence"/>
</dbReference>
<proteinExistence type="predicted"/>
<keyword evidence="5" id="KW-0732">Signal</keyword>
<keyword evidence="8" id="KW-1185">Reference proteome</keyword>
<evidence type="ECO:0000313" key="7">
    <source>
        <dbReference type="EMBL" id="MBN2964899.1"/>
    </source>
</evidence>
<name>A0ABS2WUN5_9BACT</name>
<evidence type="ECO:0000256" key="3">
    <source>
        <dbReference type="ARBA" id="ARBA00023004"/>
    </source>
</evidence>
<reference evidence="7" key="2">
    <citation type="submission" date="2021-02" db="EMBL/GenBank/DDBJ databases">
        <authorList>
            <person name="Merkel A.Y."/>
        </authorList>
    </citation>
    <scope>NUCLEOTIDE SEQUENCE</scope>
    <source>
        <strain evidence="7">T05b</strain>
    </source>
</reference>
<comment type="caution">
    <text evidence="7">The sequence shown here is derived from an EMBL/GenBank/DDBJ whole genome shotgun (WGS) entry which is preliminary data.</text>
</comment>
<keyword evidence="3 4" id="KW-0408">Iron</keyword>
<keyword evidence="1 4" id="KW-0349">Heme</keyword>
<evidence type="ECO:0000256" key="2">
    <source>
        <dbReference type="ARBA" id="ARBA00022723"/>
    </source>
</evidence>
<dbReference type="InterPro" id="IPR009056">
    <property type="entry name" value="Cyt_c-like_dom"/>
</dbReference>
<feature type="signal peptide" evidence="5">
    <location>
        <begin position="1"/>
        <end position="18"/>
    </location>
</feature>
<keyword evidence="2 4" id="KW-0479">Metal-binding</keyword>